<feature type="transmembrane region" description="Helical" evidence="6">
    <location>
        <begin position="249"/>
        <end position="269"/>
    </location>
</feature>
<dbReference type="InterPro" id="IPR036259">
    <property type="entry name" value="MFS_trans_sf"/>
</dbReference>
<feature type="domain" description="Major facilitator superfamily (MFS) profile" evidence="7">
    <location>
        <begin position="94"/>
        <end position="531"/>
    </location>
</feature>
<dbReference type="PANTHER" id="PTHR23502">
    <property type="entry name" value="MAJOR FACILITATOR SUPERFAMILY"/>
    <property type="match status" value="1"/>
</dbReference>
<dbReference type="CDD" id="cd17323">
    <property type="entry name" value="MFS_Tpo1_MDR_like"/>
    <property type="match status" value="1"/>
</dbReference>
<feature type="region of interest" description="Disordered" evidence="5">
    <location>
        <begin position="1"/>
        <end position="59"/>
    </location>
</feature>
<keyword evidence="4 6" id="KW-0472">Membrane</keyword>
<feature type="transmembrane region" description="Helical" evidence="6">
    <location>
        <begin position="186"/>
        <end position="208"/>
    </location>
</feature>
<feature type="transmembrane region" description="Helical" evidence="6">
    <location>
        <begin position="128"/>
        <end position="149"/>
    </location>
</feature>
<evidence type="ECO:0000256" key="3">
    <source>
        <dbReference type="ARBA" id="ARBA00022989"/>
    </source>
</evidence>
<dbReference type="PROSITE" id="PS50850">
    <property type="entry name" value="MFS"/>
    <property type="match status" value="1"/>
</dbReference>
<dbReference type="PROSITE" id="PS00216">
    <property type="entry name" value="SUGAR_TRANSPORT_1"/>
    <property type="match status" value="1"/>
</dbReference>
<feature type="transmembrane region" description="Helical" evidence="6">
    <location>
        <begin position="469"/>
        <end position="490"/>
    </location>
</feature>
<evidence type="ECO:0000313" key="8">
    <source>
        <dbReference type="EMBL" id="KAF2869934.1"/>
    </source>
</evidence>
<evidence type="ECO:0000313" key="9">
    <source>
        <dbReference type="Proteomes" id="UP000481861"/>
    </source>
</evidence>
<protein>
    <submittedName>
        <fullName evidence="8">Major facilitator superfamily domain-containing protein</fullName>
    </submittedName>
</protein>
<keyword evidence="3 6" id="KW-1133">Transmembrane helix</keyword>
<organism evidence="8 9">
    <name type="scientific">Massariosphaeria phaeospora</name>
    <dbReference type="NCBI Taxonomy" id="100035"/>
    <lineage>
        <taxon>Eukaryota</taxon>
        <taxon>Fungi</taxon>
        <taxon>Dikarya</taxon>
        <taxon>Ascomycota</taxon>
        <taxon>Pezizomycotina</taxon>
        <taxon>Dothideomycetes</taxon>
        <taxon>Pleosporomycetidae</taxon>
        <taxon>Pleosporales</taxon>
        <taxon>Pleosporales incertae sedis</taxon>
        <taxon>Massariosphaeria</taxon>
    </lineage>
</organism>
<dbReference type="PANTHER" id="PTHR23502:SF33">
    <property type="entry name" value="MAJOR FACILITATOR SUPERFAMILY (MFS) PROFILE DOMAIN-CONTAINING PROTEIN-RELATED"/>
    <property type="match status" value="1"/>
</dbReference>
<evidence type="ECO:0000256" key="4">
    <source>
        <dbReference type="ARBA" id="ARBA00023136"/>
    </source>
</evidence>
<dbReference type="GO" id="GO:0022857">
    <property type="term" value="F:transmembrane transporter activity"/>
    <property type="evidence" value="ECO:0007669"/>
    <property type="project" value="InterPro"/>
</dbReference>
<feature type="transmembrane region" description="Helical" evidence="6">
    <location>
        <begin position="502"/>
        <end position="522"/>
    </location>
</feature>
<dbReference type="FunFam" id="1.20.1250.20:FF:000460">
    <property type="entry name" value="MFS multidrug transporter, putative"/>
    <property type="match status" value="1"/>
</dbReference>
<feature type="transmembrane region" description="Helical" evidence="6">
    <location>
        <begin position="323"/>
        <end position="348"/>
    </location>
</feature>
<dbReference type="EMBL" id="JAADJZ010000015">
    <property type="protein sequence ID" value="KAF2869934.1"/>
    <property type="molecule type" value="Genomic_DNA"/>
</dbReference>
<dbReference type="GO" id="GO:0042908">
    <property type="term" value="P:xenobiotic transport"/>
    <property type="evidence" value="ECO:0007669"/>
    <property type="project" value="UniProtKB-ARBA"/>
</dbReference>
<sequence length="536" mass="58847">MSVKDDKTAPSRESSEVGVEKALERDVEPVEEKESQNDIGDDLERHLSRKSTRKNKLAQEKYPLSELDNGLVGWDSQDDPTNPRNFIESRKWSTLALISAITLLSPLASSTIAPGMPFVNREFHNTSTILTTLTVSIFVLGFAIGPLFLSPLSEIYGRRIVLNMSNIVFCAFTLGCALSPSLASLIIMRVLSGIGASACLTIGAGVISDLFPVEQRGKAMAMYSLGILFGPILGPICGGFIAQRAGWRWNFYVVFIAACIVTVGLFVLLRETNPSVILERKTLRLRKELSRPELRNVLTSKGDAPTPSRRAVMTQGIVRPLKLLFLSPIVLFLSLYLSFVFGLLYLLFTTITQVYIETYGWSPEMCGLAYIGLGLGSFMGVIFVARTSDATIIRLTKRNNGVYEPEFRLPTCVFFGIFIPISFFWYGWAAHNQVHWIVPIIGLMPFGLGLMGIFVPVQTYLVDAFPQYAASAVAGVTAIRCLFGAVLPLAGPSMYSSLGLGWGNSLLGFLAVAMIPVPAIIFKYGGVIRKRWPVNV</sequence>
<evidence type="ECO:0000259" key="7">
    <source>
        <dbReference type="PROSITE" id="PS50850"/>
    </source>
</evidence>
<feature type="transmembrane region" description="Helical" evidence="6">
    <location>
        <begin position="407"/>
        <end position="428"/>
    </location>
</feature>
<dbReference type="AlphaFoldDB" id="A0A7C8I3H7"/>
<evidence type="ECO:0000256" key="2">
    <source>
        <dbReference type="ARBA" id="ARBA00022692"/>
    </source>
</evidence>
<feature type="transmembrane region" description="Helical" evidence="6">
    <location>
        <begin position="161"/>
        <end position="180"/>
    </location>
</feature>
<gene>
    <name evidence="8" type="ORF">BDV95DRAFT_596217</name>
</gene>
<dbReference type="Proteomes" id="UP000481861">
    <property type="component" value="Unassembled WGS sequence"/>
</dbReference>
<feature type="transmembrane region" description="Helical" evidence="6">
    <location>
        <begin position="220"/>
        <end position="243"/>
    </location>
</feature>
<reference evidence="8 9" key="1">
    <citation type="submission" date="2020-01" db="EMBL/GenBank/DDBJ databases">
        <authorList>
            <consortium name="DOE Joint Genome Institute"/>
            <person name="Haridas S."/>
            <person name="Albert R."/>
            <person name="Binder M."/>
            <person name="Bloem J."/>
            <person name="Labutti K."/>
            <person name="Salamov A."/>
            <person name="Andreopoulos B."/>
            <person name="Baker S.E."/>
            <person name="Barry K."/>
            <person name="Bills G."/>
            <person name="Bluhm B.H."/>
            <person name="Cannon C."/>
            <person name="Castanera R."/>
            <person name="Culley D.E."/>
            <person name="Daum C."/>
            <person name="Ezra D."/>
            <person name="Gonzalez J.B."/>
            <person name="Henrissat B."/>
            <person name="Kuo A."/>
            <person name="Liang C."/>
            <person name="Lipzen A."/>
            <person name="Lutzoni F."/>
            <person name="Magnuson J."/>
            <person name="Mondo S."/>
            <person name="Nolan M."/>
            <person name="Ohm R."/>
            <person name="Pangilinan J."/>
            <person name="Park H.-J.H."/>
            <person name="Ramirez L."/>
            <person name="Alfaro M."/>
            <person name="Sun H."/>
            <person name="Tritt A."/>
            <person name="Yoshinaga Y."/>
            <person name="Zwiers L.-H.L."/>
            <person name="Turgeon B.G."/>
            <person name="Goodwin S.B."/>
            <person name="Spatafora J.W."/>
            <person name="Crous P.W."/>
            <person name="Grigoriev I.V."/>
        </authorList>
    </citation>
    <scope>NUCLEOTIDE SEQUENCE [LARGE SCALE GENOMIC DNA]</scope>
    <source>
        <strain evidence="8 9">CBS 611.86</strain>
    </source>
</reference>
<dbReference type="GO" id="GO:0140115">
    <property type="term" value="P:export across plasma membrane"/>
    <property type="evidence" value="ECO:0007669"/>
    <property type="project" value="UniProtKB-ARBA"/>
</dbReference>
<evidence type="ECO:0000256" key="5">
    <source>
        <dbReference type="SAM" id="MobiDB-lite"/>
    </source>
</evidence>
<dbReference type="Gene3D" id="1.20.1250.20">
    <property type="entry name" value="MFS general substrate transporter like domains"/>
    <property type="match status" value="1"/>
</dbReference>
<comment type="subcellular location">
    <subcellularLocation>
        <location evidence="1">Membrane</location>
        <topology evidence="1">Multi-pass membrane protein</topology>
    </subcellularLocation>
</comment>
<keyword evidence="2 6" id="KW-0812">Transmembrane</keyword>
<feature type="transmembrane region" description="Helical" evidence="6">
    <location>
        <begin position="94"/>
        <end position="116"/>
    </location>
</feature>
<proteinExistence type="predicted"/>
<dbReference type="Pfam" id="PF07690">
    <property type="entry name" value="MFS_1"/>
    <property type="match status" value="1"/>
</dbReference>
<dbReference type="InterPro" id="IPR011701">
    <property type="entry name" value="MFS"/>
</dbReference>
<feature type="compositionally biased region" description="Basic residues" evidence="5">
    <location>
        <begin position="47"/>
        <end position="56"/>
    </location>
</feature>
<comment type="caution">
    <text evidence="8">The sequence shown here is derived from an EMBL/GenBank/DDBJ whole genome shotgun (WGS) entry which is preliminary data.</text>
</comment>
<evidence type="ECO:0000256" key="1">
    <source>
        <dbReference type="ARBA" id="ARBA00004141"/>
    </source>
</evidence>
<dbReference type="InterPro" id="IPR005829">
    <property type="entry name" value="Sugar_transporter_CS"/>
</dbReference>
<dbReference type="InterPro" id="IPR020846">
    <property type="entry name" value="MFS_dom"/>
</dbReference>
<accession>A0A7C8I3H7</accession>
<dbReference type="GO" id="GO:0016020">
    <property type="term" value="C:membrane"/>
    <property type="evidence" value="ECO:0007669"/>
    <property type="project" value="UniProtKB-SubCell"/>
</dbReference>
<name>A0A7C8I3H7_9PLEO</name>
<dbReference type="SUPFAM" id="SSF103473">
    <property type="entry name" value="MFS general substrate transporter"/>
    <property type="match status" value="1"/>
</dbReference>
<keyword evidence="9" id="KW-1185">Reference proteome</keyword>
<dbReference type="OrthoDB" id="5296287at2759"/>
<feature type="transmembrane region" description="Helical" evidence="6">
    <location>
        <begin position="368"/>
        <end position="386"/>
    </location>
</feature>
<evidence type="ECO:0000256" key="6">
    <source>
        <dbReference type="SAM" id="Phobius"/>
    </source>
</evidence>
<feature type="compositionally biased region" description="Basic and acidic residues" evidence="5">
    <location>
        <begin position="1"/>
        <end position="46"/>
    </location>
</feature>
<feature type="transmembrane region" description="Helical" evidence="6">
    <location>
        <begin position="434"/>
        <end position="457"/>
    </location>
</feature>